<dbReference type="EMBL" id="NVSR01000180">
    <property type="protein sequence ID" value="PCI21594.1"/>
    <property type="molecule type" value="Genomic_DNA"/>
</dbReference>
<name>A0A2A4SKG1_9DELT</name>
<accession>A0A2A4SKG1</accession>
<evidence type="ECO:0000313" key="2">
    <source>
        <dbReference type="Proteomes" id="UP000218113"/>
    </source>
</evidence>
<dbReference type="AlphaFoldDB" id="A0A2A4SKG1"/>
<reference evidence="2" key="1">
    <citation type="submission" date="2017-08" db="EMBL/GenBank/DDBJ databases">
        <title>A dynamic microbial community with high functional redundancy inhabits the cold, oxic subseafloor aquifer.</title>
        <authorList>
            <person name="Tully B.J."/>
            <person name="Wheat C.G."/>
            <person name="Glazer B.T."/>
            <person name="Huber J.A."/>
        </authorList>
    </citation>
    <scope>NUCLEOTIDE SEQUENCE [LARGE SCALE GENOMIC DNA]</scope>
</reference>
<sequence>MTREDLKAKTKEEVLEYIRQKLSFDSSIENNLRHIDKEAFKKEHKRFEMSGYESNTGECTTTNLAILNEFASLGIYDYTTYLFLDFYKGNGTLYLQYWGNNNNEVFDEYGGWTTSEIIYAVFEKTIFSGKSTRRRD</sequence>
<gene>
    <name evidence="1" type="ORF">COB67_13990</name>
</gene>
<comment type="caution">
    <text evidence="1">The sequence shown here is derived from an EMBL/GenBank/DDBJ whole genome shotgun (WGS) entry which is preliminary data.</text>
</comment>
<evidence type="ECO:0000313" key="1">
    <source>
        <dbReference type="EMBL" id="PCI21594.1"/>
    </source>
</evidence>
<protein>
    <submittedName>
        <fullName evidence="1">Uncharacterized protein</fullName>
    </submittedName>
</protein>
<proteinExistence type="predicted"/>
<dbReference type="Proteomes" id="UP000218113">
    <property type="component" value="Unassembled WGS sequence"/>
</dbReference>
<organism evidence="1 2">
    <name type="scientific">SAR324 cluster bacterium</name>
    <dbReference type="NCBI Taxonomy" id="2024889"/>
    <lineage>
        <taxon>Bacteria</taxon>
        <taxon>Deltaproteobacteria</taxon>
        <taxon>SAR324 cluster</taxon>
    </lineage>
</organism>